<proteinExistence type="predicted"/>
<organism evidence="1 2">
    <name type="scientific">Trichothecium roseum</name>
    <dbReference type="NCBI Taxonomy" id="47278"/>
    <lineage>
        <taxon>Eukaryota</taxon>
        <taxon>Fungi</taxon>
        <taxon>Dikarya</taxon>
        <taxon>Ascomycota</taxon>
        <taxon>Pezizomycotina</taxon>
        <taxon>Sordariomycetes</taxon>
        <taxon>Hypocreomycetidae</taxon>
        <taxon>Hypocreales</taxon>
        <taxon>Hypocreales incertae sedis</taxon>
        <taxon>Trichothecium</taxon>
    </lineage>
</organism>
<protein>
    <submittedName>
        <fullName evidence="1">Uncharacterized protein</fullName>
    </submittedName>
</protein>
<sequence>MSHTHDTGLDAYLRYIIPTSRPALVTVINQLLHAVGQSGDYLRDAASVTQSQTGNAFGDAQLNVDLATEELIRQALSRCPSVITASSEEDHVERTVEHVEGVGSAEELGDEKYTVAFDPLDGSSIIGANWTVGAIIGVWEGGTALGQIPREKQVVSILGVYGPRTTAIVAVRLLGSEPVCFEVAVTSKSTNLSKKSVAFSEGPFKTRYFAPANLRSAADSPRYAALVNHYLMNKYTLRYSGGLVPDVVHALVKGHGVYISPVTETSKAKLRRLFELCPVAMIVECAGGRAVGSEDGEDILGKVISNTEETGGLICGNAEDVDFAIKSLLG</sequence>
<keyword evidence="2" id="KW-1185">Reference proteome</keyword>
<reference evidence="1" key="1">
    <citation type="submission" date="2022-10" db="EMBL/GenBank/DDBJ databases">
        <title>Complete Genome of Trichothecium roseum strain YXFP-22015, a Plant Pathogen Isolated from Citrus.</title>
        <authorList>
            <person name="Wang Y."/>
            <person name="Zhu L."/>
        </authorList>
    </citation>
    <scope>NUCLEOTIDE SEQUENCE</scope>
    <source>
        <strain evidence="1">YXFP-22015</strain>
    </source>
</reference>
<comment type="caution">
    <text evidence="1">The sequence shown here is derived from an EMBL/GenBank/DDBJ whole genome shotgun (WGS) entry which is preliminary data.</text>
</comment>
<dbReference type="EMBL" id="CM047941">
    <property type="protein sequence ID" value="KAI9902851.1"/>
    <property type="molecule type" value="Genomic_DNA"/>
</dbReference>
<gene>
    <name evidence="1" type="ORF">N3K66_002203</name>
</gene>
<evidence type="ECO:0000313" key="1">
    <source>
        <dbReference type="EMBL" id="KAI9902851.1"/>
    </source>
</evidence>
<dbReference type="Proteomes" id="UP001163324">
    <property type="component" value="Chromosome 2"/>
</dbReference>
<evidence type="ECO:0000313" key="2">
    <source>
        <dbReference type="Proteomes" id="UP001163324"/>
    </source>
</evidence>
<accession>A0ACC0V8X7</accession>
<name>A0ACC0V8X7_9HYPO</name>